<dbReference type="InterPro" id="IPR011332">
    <property type="entry name" value="Ribosomal_zn-bd"/>
</dbReference>
<comment type="similarity">
    <text evidence="1">Belongs to the bacterial ribosomal protein bL32 family.</text>
</comment>
<dbReference type="NCBIfam" id="TIGR01031">
    <property type="entry name" value="rpmF_bact"/>
    <property type="match status" value="1"/>
</dbReference>
<dbReference type="GO" id="GO:0015934">
    <property type="term" value="C:large ribosomal subunit"/>
    <property type="evidence" value="ECO:0007669"/>
    <property type="project" value="InterPro"/>
</dbReference>
<keyword evidence="2" id="KW-0689">Ribosomal protein</keyword>
<gene>
    <name evidence="4" type="ORF">LDAN0321_LOCUS19566</name>
</gene>
<evidence type="ECO:0000256" key="2">
    <source>
        <dbReference type="ARBA" id="ARBA00022980"/>
    </source>
</evidence>
<protein>
    <submittedName>
        <fullName evidence="4">Uncharacterized protein</fullName>
    </submittedName>
</protein>
<dbReference type="Pfam" id="PF01783">
    <property type="entry name" value="Ribosomal_L32p"/>
    <property type="match status" value="1"/>
</dbReference>
<keyword evidence="3" id="KW-0687">Ribonucleoprotein</keyword>
<dbReference type="GO" id="GO:0003735">
    <property type="term" value="F:structural constituent of ribosome"/>
    <property type="evidence" value="ECO:0007669"/>
    <property type="project" value="InterPro"/>
</dbReference>
<accession>A0A7S2LLE3</accession>
<evidence type="ECO:0000313" key="4">
    <source>
        <dbReference type="EMBL" id="CAD9609798.1"/>
    </source>
</evidence>
<sequence>MSMLRNFFNSITQTFARRPQLELAGLQMPVPAAGGSSQPLLDLFGESLWFAVPKKKVSRSRKRMKTTVQKKIAPKNNIVVDGRTGEITLQHKLPFRWKDYLPEESVSPFCWDDFLPTAKAKICKTDPIQKRGRDQFLRKKTR</sequence>
<dbReference type="InterPro" id="IPR002677">
    <property type="entry name" value="Ribosomal_bL32"/>
</dbReference>
<proteinExistence type="inferred from homology"/>
<evidence type="ECO:0000256" key="3">
    <source>
        <dbReference type="ARBA" id="ARBA00023274"/>
    </source>
</evidence>
<organism evidence="4">
    <name type="scientific">Leptocylindrus danicus</name>
    <dbReference type="NCBI Taxonomy" id="163516"/>
    <lineage>
        <taxon>Eukaryota</taxon>
        <taxon>Sar</taxon>
        <taxon>Stramenopiles</taxon>
        <taxon>Ochrophyta</taxon>
        <taxon>Bacillariophyta</taxon>
        <taxon>Coscinodiscophyceae</taxon>
        <taxon>Chaetocerotophycidae</taxon>
        <taxon>Leptocylindrales</taxon>
        <taxon>Leptocylindraceae</taxon>
        <taxon>Leptocylindrus</taxon>
    </lineage>
</organism>
<dbReference type="AlphaFoldDB" id="A0A7S2LLE3"/>
<dbReference type="EMBL" id="HBGY01031386">
    <property type="protein sequence ID" value="CAD9609798.1"/>
    <property type="molecule type" value="Transcribed_RNA"/>
</dbReference>
<dbReference type="SUPFAM" id="SSF57829">
    <property type="entry name" value="Zn-binding ribosomal proteins"/>
    <property type="match status" value="1"/>
</dbReference>
<dbReference type="GO" id="GO:0006412">
    <property type="term" value="P:translation"/>
    <property type="evidence" value="ECO:0007669"/>
    <property type="project" value="InterPro"/>
</dbReference>
<name>A0A7S2LLE3_9STRA</name>
<evidence type="ECO:0000256" key="1">
    <source>
        <dbReference type="ARBA" id="ARBA00008560"/>
    </source>
</evidence>
<reference evidence="4" key="1">
    <citation type="submission" date="2021-01" db="EMBL/GenBank/DDBJ databases">
        <authorList>
            <person name="Corre E."/>
            <person name="Pelletier E."/>
            <person name="Niang G."/>
            <person name="Scheremetjew M."/>
            <person name="Finn R."/>
            <person name="Kale V."/>
            <person name="Holt S."/>
            <person name="Cochrane G."/>
            <person name="Meng A."/>
            <person name="Brown T."/>
            <person name="Cohen L."/>
        </authorList>
    </citation>
    <scope>NUCLEOTIDE SEQUENCE</scope>
    <source>
        <strain evidence="4">B650</strain>
    </source>
</reference>